<keyword evidence="21" id="KW-1185">Reference proteome</keyword>
<dbReference type="PROSITE" id="PS00676">
    <property type="entry name" value="SIGMA54_INTERACT_2"/>
    <property type="match status" value="1"/>
</dbReference>
<keyword evidence="12" id="KW-0804">Transcription</keyword>
<dbReference type="Gene3D" id="3.40.50.2300">
    <property type="match status" value="1"/>
</dbReference>
<dbReference type="InterPro" id="IPR058031">
    <property type="entry name" value="AAA_lid_NorR"/>
</dbReference>
<dbReference type="SUPFAM" id="SSF52540">
    <property type="entry name" value="P-loop containing nucleoside triphosphate hydrolases"/>
    <property type="match status" value="1"/>
</dbReference>
<evidence type="ECO:0000256" key="7">
    <source>
        <dbReference type="ARBA" id="ARBA00022840"/>
    </source>
</evidence>
<gene>
    <name evidence="20" type="ORF">DX908_15170</name>
</gene>
<feature type="domain" description="Sigma-54 factor interaction" evidence="18">
    <location>
        <begin position="146"/>
        <end position="375"/>
    </location>
</feature>
<dbReference type="CDD" id="cd00156">
    <property type="entry name" value="REC"/>
    <property type="match status" value="1"/>
</dbReference>
<dbReference type="Gene3D" id="3.40.50.300">
    <property type="entry name" value="P-loop containing nucleotide triphosphate hydrolases"/>
    <property type="match status" value="1"/>
</dbReference>
<dbReference type="GO" id="GO:0005524">
    <property type="term" value="F:ATP binding"/>
    <property type="evidence" value="ECO:0007669"/>
    <property type="project" value="UniProtKB-KW"/>
</dbReference>
<dbReference type="PROSITE" id="PS50045">
    <property type="entry name" value="SIGMA54_INTERACT_4"/>
    <property type="match status" value="1"/>
</dbReference>
<protein>
    <recommendedName>
        <fullName evidence="2">DNA-binding transcriptional regulator NtrC</fullName>
    </recommendedName>
    <alternativeName>
        <fullName evidence="14">Nitrogen regulation protein NR(I)</fullName>
    </alternativeName>
    <alternativeName>
        <fullName evidence="15">Nitrogen regulator I</fullName>
    </alternativeName>
</protein>
<dbReference type="InterPro" id="IPR011006">
    <property type="entry name" value="CheY-like_superfamily"/>
</dbReference>
<dbReference type="Pfam" id="PF00158">
    <property type="entry name" value="Sigma54_activat"/>
    <property type="match status" value="1"/>
</dbReference>
<dbReference type="OrthoDB" id="9804019at2"/>
<dbReference type="Gene3D" id="1.10.10.60">
    <property type="entry name" value="Homeodomain-like"/>
    <property type="match status" value="1"/>
</dbReference>
<dbReference type="PROSITE" id="PS00675">
    <property type="entry name" value="SIGMA54_INTERACT_1"/>
    <property type="match status" value="1"/>
</dbReference>
<evidence type="ECO:0000256" key="8">
    <source>
        <dbReference type="ARBA" id="ARBA00023012"/>
    </source>
</evidence>
<dbReference type="InterPro" id="IPR025943">
    <property type="entry name" value="Sigma_54_int_dom_ATP-bd_2"/>
</dbReference>
<evidence type="ECO:0000256" key="9">
    <source>
        <dbReference type="ARBA" id="ARBA00023015"/>
    </source>
</evidence>
<comment type="caution">
    <text evidence="20">The sequence shown here is derived from an EMBL/GenBank/DDBJ whole genome shotgun (WGS) entry which is preliminary data.</text>
</comment>
<keyword evidence="3" id="KW-0963">Cytoplasm</keyword>
<evidence type="ECO:0000256" key="14">
    <source>
        <dbReference type="ARBA" id="ARBA00029881"/>
    </source>
</evidence>
<organism evidence="20 21">
    <name type="scientific">Parvularcula marina</name>
    <dbReference type="NCBI Taxonomy" id="2292771"/>
    <lineage>
        <taxon>Bacteria</taxon>
        <taxon>Pseudomonadati</taxon>
        <taxon>Pseudomonadota</taxon>
        <taxon>Alphaproteobacteria</taxon>
        <taxon>Parvularculales</taxon>
        <taxon>Parvularculaceae</taxon>
        <taxon>Parvularcula</taxon>
    </lineage>
</organism>
<dbReference type="Gene3D" id="1.10.8.60">
    <property type="match status" value="1"/>
</dbReference>
<keyword evidence="8" id="KW-0902">Two-component regulatory system</keyword>
<dbReference type="PANTHER" id="PTHR32071:SF95">
    <property type="entry name" value="DNA-BINDING TRANSCRIPTIONAL REGULATOR NTRC"/>
    <property type="match status" value="1"/>
</dbReference>
<evidence type="ECO:0000259" key="18">
    <source>
        <dbReference type="PROSITE" id="PS50045"/>
    </source>
</evidence>
<dbReference type="InParanoid" id="A0A371R832"/>
<dbReference type="FunCoup" id="A0A371R832">
    <property type="interactions" value="368"/>
</dbReference>
<dbReference type="InterPro" id="IPR025662">
    <property type="entry name" value="Sigma_54_int_dom_ATP-bd_1"/>
</dbReference>
<evidence type="ECO:0000256" key="3">
    <source>
        <dbReference type="ARBA" id="ARBA00022490"/>
    </source>
</evidence>
<dbReference type="InterPro" id="IPR003593">
    <property type="entry name" value="AAA+_ATPase"/>
</dbReference>
<evidence type="ECO:0000256" key="1">
    <source>
        <dbReference type="ARBA" id="ARBA00004496"/>
    </source>
</evidence>
<evidence type="ECO:0000256" key="16">
    <source>
        <dbReference type="ARBA" id="ARBA00043886"/>
    </source>
</evidence>
<keyword evidence="4" id="KW-0678">Repressor</keyword>
<accession>A0A371R832</accession>
<keyword evidence="11" id="KW-0010">Activator</keyword>
<evidence type="ECO:0000313" key="20">
    <source>
        <dbReference type="EMBL" id="RFB01616.1"/>
    </source>
</evidence>
<dbReference type="GO" id="GO:0043565">
    <property type="term" value="F:sequence-specific DNA binding"/>
    <property type="evidence" value="ECO:0007669"/>
    <property type="project" value="InterPro"/>
</dbReference>
<feature type="domain" description="Response regulatory" evidence="19">
    <location>
        <begin position="4"/>
        <end position="121"/>
    </location>
</feature>
<dbReference type="InterPro" id="IPR009057">
    <property type="entry name" value="Homeodomain-like_sf"/>
</dbReference>
<dbReference type="Pfam" id="PF00072">
    <property type="entry name" value="Response_reg"/>
    <property type="match status" value="1"/>
</dbReference>
<keyword evidence="7" id="KW-0067">ATP-binding</keyword>
<dbReference type="PRINTS" id="PR01590">
    <property type="entry name" value="HTHFIS"/>
</dbReference>
<dbReference type="SUPFAM" id="SSF52172">
    <property type="entry name" value="CheY-like"/>
    <property type="match status" value="1"/>
</dbReference>
<dbReference type="GO" id="GO:0006355">
    <property type="term" value="P:regulation of DNA-templated transcription"/>
    <property type="evidence" value="ECO:0007669"/>
    <property type="project" value="InterPro"/>
</dbReference>
<comment type="function">
    <text evidence="16">Member of the two-component regulatory system NtrB/NtrC, which controls expression of the nitrogen-regulated (ntr) genes in response to nitrogen limitation. Phosphorylated NtrC binds directly to DNA and stimulates the formation of open promoter-sigma54-RNA polymerase complexes.</text>
</comment>
<evidence type="ECO:0000256" key="13">
    <source>
        <dbReference type="ARBA" id="ARBA00023231"/>
    </source>
</evidence>
<name>A0A371R832_9PROT</name>
<evidence type="ECO:0000259" key="19">
    <source>
        <dbReference type="PROSITE" id="PS50110"/>
    </source>
</evidence>
<keyword evidence="9" id="KW-0805">Transcription regulation</keyword>
<evidence type="ECO:0000313" key="21">
    <source>
        <dbReference type="Proteomes" id="UP000264589"/>
    </source>
</evidence>
<evidence type="ECO:0000256" key="6">
    <source>
        <dbReference type="ARBA" id="ARBA00022741"/>
    </source>
</evidence>
<dbReference type="AlphaFoldDB" id="A0A371R832"/>
<dbReference type="PROSITE" id="PS00688">
    <property type="entry name" value="SIGMA54_INTERACT_3"/>
    <property type="match status" value="1"/>
</dbReference>
<feature type="modified residue" description="4-aspartylphosphate" evidence="17">
    <location>
        <position position="56"/>
    </location>
</feature>
<dbReference type="GO" id="GO:0000160">
    <property type="term" value="P:phosphorelay signal transduction system"/>
    <property type="evidence" value="ECO:0007669"/>
    <property type="project" value="UniProtKB-KW"/>
</dbReference>
<dbReference type="SMART" id="SM00448">
    <property type="entry name" value="REC"/>
    <property type="match status" value="1"/>
</dbReference>
<evidence type="ECO:0000256" key="12">
    <source>
        <dbReference type="ARBA" id="ARBA00023163"/>
    </source>
</evidence>
<dbReference type="InterPro" id="IPR025944">
    <property type="entry name" value="Sigma_54_int_dom_CS"/>
</dbReference>
<evidence type="ECO:0000256" key="17">
    <source>
        <dbReference type="PROSITE-ProRule" id="PRU00169"/>
    </source>
</evidence>
<dbReference type="SUPFAM" id="SSF46689">
    <property type="entry name" value="Homeodomain-like"/>
    <property type="match status" value="1"/>
</dbReference>
<evidence type="ECO:0000256" key="10">
    <source>
        <dbReference type="ARBA" id="ARBA00023125"/>
    </source>
</evidence>
<dbReference type="PANTHER" id="PTHR32071">
    <property type="entry name" value="TRANSCRIPTIONAL REGULATORY PROTEIN"/>
    <property type="match status" value="1"/>
</dbReference>
<dbReference type="RefSeq" id="WP_116393332.1">
    <property type="nucleotide sequence ID" value="NZ_QUQO01000002.1"/>
</dbReference>
<dbReference type="InterPro" id="IPR002197">
    <property type="entry name" value="HTH_Fis"/>
</dbReference>
<dbReference type="InterPro" id="IPR002078">
    <property type="entry name" value="Sigma_54_int"/>
</dbReference>
<dbReference type="FunFam" id="3.40.50.300:FF:000006">
    <property type="entry name" value="DNA-binding transcriptional regulator NtrC"/>
    <property type="match status" value="1"/>
</dbReference>
<dbReference type="InterPro" id="IPR027417">
    <property type="entry name" value="P-loop_NTPase"/>
</dbReference>
<proteinExistence type="predicted"/>
<dbReference type="PROSITE" id="PS50110">
    <property type="entry name" value="RESPONSE_REGULATORY"/>
    <property type="match status" value="1"/>
</dbReference>
<evidence type="ECO:0000256" key="2">
    <source>
        <dbReference type="ARBA" id="ARBA00019059"/>
    </source>
</evidence>
<evidence type="ECO:0000256" key="5">
    <source>
        <dbReference type="ARBA" id="ARBA00022553"/>
    </source>
</evidence>
<reference evidence="20 21" key="1">
    <citation type="submission" date="2018-08" db="EMBL/GenBank/DDBJ databases">
        <title>Parvularcula sp. SM1705, isolated from surface water of the South Sea China.</title>
        <authorList>
            <person name="Sun L."/>
        </authorList>
    </citation>
    <scope>NUCLEOTIDE SEQUENCE [LARGE SCALE GENOMIC DNA]</scope>
    <source>
        <strain evidence="20 21">SM1705</strain>
    </source>
</reference>
<evidence type="ECO:0000256" key="15">
    <source>
        <dbReference type="ARBA" id="ARBA00031910"/>
    </source>
</evidence>
<dbReference type="Pfam" id="PF02954">
    <property type="entry name" value="HTH_8"/>
    <property type="match status" value="1"/>
</dbReference>
<dbReference type="Pfam" id="PF25601">
    <property type="entry name" value="AAA_lid_14"/>
    <property type="match status" value="1"/>
</dbReference>
<evidence type="ECO:0000256" key="4">
    <source>
        <dbReference type="ARBA" id="ARBA00022491"/>
    </source>
</evidence>
<dbReference type="SMART" id="SM00382">
    <property type="entry name" value="AAA"/>
    <property type="match status" value="1"/>
</dbReference>
<dbReference type="EMBL" id="QUQO01000002">
    <property type="protein sequence ID" value="RFB01616.1"/>
    <property type="molecule type" value="Genomic_DNA"/>
</dbReference>
<dbReference type="InterPro" id="IPR001789">
    <property type="entry name" value="Sig_transdc_resp-reg_receiver"/>
</dbReference>
<dbReference type="CDD" id="cd00009">
    <property type="entry name" value="AAA"/>
    <property type="match status" value="1"/>
</dbReference>
<keyword evidence="10" id="KW-0238">DNA-binding</keyword>
<dbReference type="Proteomes" id="UP000264589">
    <property type="component" value="Unassembled WGS sequence"/>
</dbReference>
<keyword evidence="5 17" id="KW-0597">Phosphoprotein</keyword>
<comment type="subcellular location">
    <subcellularLocation>
        <location evidence="1">Cytoplasm</location>
    </subcellularLocation>
</comment>
<keyword evidence="13" id="KW-0535">Nitrogen fixation</keyword>
<evidence type="ECO:0000256" key="11">
    <source>
        <dbReference type="ARBA" id="ARBA00023159"/>
    </source>
</evidence>
<sequence length="500" mass="55285">MPQTVLIVDDDPVHRRLMQGVCERAGYFVATAPDGQHAIDLLRSSEGASVGVMLLDLMMPNMSGLETLEELRRFREDLPVIVLTGKGSIDTVVEAMQAGANDFFVKPASPERVIVSLKQVLEVKTLRGEVRRLRMKNDGTMNFSDLIGDSPALKAVAKMGERAATSNIPILITGESGTGKEMIARAIQGESDRAGQSFVTVNCGALPENLVESVLFGHEKGAFTGAVGKHAGKFQEANGGTIFLDEVGELPLEAQVKLLRVLQEGEVDPVGAKKPVKVDVRVISATNRNLEEEVRAGRFREDLFYRLNVFPIETPPLRARREDVPALIKHFIEHYNASEGRKVRGMQHQVMEVLTAYDWPGNVRQLENTVFRAVVLSDGVWLTPNDFPMLSAQFEAAGVTDVPPPHEDDAFEMEETFETPPVHDTMQEDEPVGYQPSEAVHLLDQEGHLRNLAEIERDLIAMAIEKYDGQMSEVARRLGIGRSTLYRKVQEQGIEVKRAS</sequence>
<dbReference type="GO" id="GO:0005737">
    <property type="term" value="C:cytoplasm"/>
    <property type="evidence" value="ECO:0007669"/>
    <property type="project" value="UniProtKB-SubCell"/>
</dbReference>
<keyword evidence="6" id="KW-0547">Nucleotide-binding</keyword>